<accession>A0A852XI79</accession>
<feature type="compositionally biased region" description="Polar residues" evidence="2">
    <location>
        <begin position="321"/>
        <end position="330"/>
    </location>
</feature>
<dbReference type="GO" id="GO:0005886">
    <property type="term" value="C:plasma membrane"/>
    <property type="evidence" value="ECO:0007669"/>
    <property type="project" value="TreeGrafter"/>
</dbReference>
<feature type="transmembrane region" description="Helical" evidence="3">
    <location>
        <begin position="89"/>
        <end position="107"/>
    </location>
</feature>
<protein>
    <submittedName>
        <fullName evidence="4">Uncharacterized protein YlxW (UPF0749 family)</fullName>
    </submittedName>
</protein>
<feature type="region of interest" description="Disordered" evidence="2">
    <location>
        <begin position="179"/>
        <end position="203"/>
    </location>
</feature>
<evidence type="ECO:0000313" key="5">
    <source>
        <dbReference type="Proteomes" id="UP000592181"/>
    </source>
</evidence>
<keyword evidence="3" id="KW-1133">Transmembrane helix</keyword>
<feature type="region of interest" description="Disordered" evidence="2">
    <location>
        <begin position="311"/>
        <end position="330"/>
    </location>
</feature>
<feature type="compositionally biased region" description="Basic and acidic residues" evidence="2">
    <location>
        <begin position="192"/>
        <end position="203"/>
    </location>
</feature>
<keyword evidence="3" id="KW-0472">Membrane</keyword>
<proteinExistence type="inferred from homology"/>
<comment type="caution">
    <text evidence="4">The sequence shown here is derived from an EMBL/GenBank/DDBJ whole genome shotgun (WGS) entry which is preliminary data.</text>
</comment>
<reference evidence="4 5" key="1">
    <citation type="submission" date="2020-07" db="EMBL/GenBank/DDBJ databases">
        <title>Sequencing the genomes of 1000 actinobacteria strains.</title>
        <authorList>
            <person name="Klenk H.-P."/>
        </authorList>
    </citation>
    <scope>NUCLEOTIDE SEQUENCE [LARGE SCALE GENOMIC DNA]</scope>
    <source>
        <strain evidence="4 5">DSM 24723</strain>
    </source>
</reference>
<dbReference type="PANTHER" id="PTHR37313">
    <property type="entry name" value="UPF0749 PROTEIN RV1825"/>
    <property type="match status" value="1"/>
</dbReference>
<feature type="region of interest" description="Disordered" evidence="2">
    <location>
        <begin position="1"/>
        <end position="49"/>
    </location>
</feature>
<dbReference type="Pfam" id="PF05949">
    <property type="entry name" value="DUF881"/>
    <property type="match status" value="1"/>
</dbReference>
<dbReference type="Proteomes" id="UP000592181">
    <property type="component" value="Unassembled WGS sequence"/>
</dbReference>
<dbReference type="Gene3D" id="3.30.70.1880">
    <property type="entry name" value="Protein of unknown function DUF881"/>
    <property type="match status" value="1"/>
</dbReference>
<evidence type="ECO:0000256" key="2">
    <source>
        <dbReference type="SAM" id="MobiDB-lite"/>
    </source>
</evidence>
<comment type="similarity">
    <text evidence="1">Belongs to the UPF0749 family.</text>
</comment>
<evidence type="ECO:0000256" key="1">
    <source>
        <dbReference type="ARBA" id="ARBA00009108"/>
    </source>
</evidence>
<name>A0A852XI79_9MICO</name>
<evidence type="ECO:0000256" key="3">
    <source>
        <dbReference type="SAM" id="Phobius"/>
    </source>
</evidence>
<keyword evidence="5" id="KW-1185">Reference proteome</keyword>
<dbReference type="EMBL" id="JACBZX010000001">
    <property type="protein sequence ID" value="NYG38071.1"/>
    <property type="molecule type" value="Genomic_DNA"/>
</dbReference>
<organism evidence="4 5">
    <name type="scientific">Janibacter alkaliphilus</name>
    <dbReference type="NCBI Taxonomy" id="1069963"/>
    <lineage>
        <taxon>Bacteria</taxon>
        <taxon>Bacillati</taxon>
        <taxon>Actinomycetota</taxon>
        <taxon>Actinomycetes</taxon>
        <taxon>Micrococcales</taxon>
        <taxon>Intrasporangiaceae</taxon>
        <taxon>Janibacter</taxon>
    </lineage>
</organism>
<dbReference type="InterPro" id="IPR010273">
    <property type="entry name" value="DUF881"/>
</dbReference>
<keyword evidence="3" id="KW-0812">Transmembrane</keyword>
<dbReference type="AlphaFoldDB" id="A0A852XI79"/>
<evidence type="ECO:0000313" key="4">
    <source>
        <dbReference type="EMBL" id="NYG38071.1"/>
    </source>
</evidence>
<dbReference type="RefSeq" id="WP_179463323.1">
    <property type="nucleotide sequence ID" value="NZ_JACBZX010000001.1"/>
</dbReference>
<gene>
    <name evidence="4" type="ORF">BJY28_002540</name>
</gene>
<dbReference type="PANTHER" id="PTHR37313:SF1">
    <property type="entry name" value="UPF0749 PROTEIN RV1823"/>
    <property type="match status" value="1"/>
</dbReference>
<sequence>MPPEPHRRRPEDQSAPSRPGTSLPPDLDEDEAEYADAASGHRHTRDPRASMTLITSMLERPLDPGYAAAAEQREAAGLPRATSWRSPRLLVWMIVLGLVVGISAAALRDRDGQRQEARDGLIAQIQARQGGVEQESEQARALQRQIDLAAGDVGEGSTVQRLRVANGAVAVRGPGLRITLDDAPGSGTSADGDPRSSEDDDGRVLSRDLQIVTNGLWESGAESIAINGQRLTSRSAIRFAGDAILVNFRPLTRPYVIEAVGDPEGMQSAFAAGDAGPYLTGLQTNFDVQTSLTVQDELTLPSAVIATTRYATVPEADRESPTITPSEEDQ</sequence>